<dbReference type="AlphaFoldDB" id="A0A1M6YEV6"/>
<dbReference type="EMBL" id="FRBL01000002">
    <property type="protein sequence ID" value="SHL16672.1"/>
    <property type="molecule type" value="Genomic_DNA"/>
</dbReference>
<proteinExistence type="predicted"/>
<organism evidence="1 2">
    <name type="scientific">Chitinophaga jiangningensis</name>
    <dbReference type="NCBI Taxonomy" id="1419482"/>
    <lineage>
        <taxon>Bacteria</taxon>
        <taxon>Pseudomonadati</taxon>
        <taxon>Bacteroidota</taxon>
        <taxon>Chitinophagia</taxon>
        <taxon>Chitinophagales</taxon>
        <taxon>Chitinophagaceae</taxon>
        <taxon>Chitinophaga</taxon>
    </lineage>
</organism>
<evidence type="ECO:0000313" key="1">
    <source>
        <dbReference type="EMBL" id="SHL16672.1"/>
    </source>
</evidence>
<keyword evidence="2" id="KW-1185">Reference proteome</keyword>
<protein>
    <submittedName>
        <fullName evidence="1">Uncharacterized protein</fullName>
    </submittedName>
</protein>
<accession>A0A1M6YEV6</accession>
<gene>
    <name evidence="1" type="ORF">SAMN05444266_102281</name>
</gene>
<sequence>MFKLFMKWYHRIRRKESDQVIEKNDWPFYGGQTGFVRRGLKEKGATIAAGDYYSPPVIDNGFSVESPLWQPISDIIFDSPSESSQ</sequence>
<dbReference type="Proteomes" id="UP000184420">
    <property type="component" value="Unassembled WGS sequence"/>
</dbReference>
<reference evidence="1 2" key="1">
    <citation type="submission" date="2016-11" db="EMBL/GenBank/DDBJ databases">
        <authorList>
            <person name="Jaros S."/>
            <person name="Januszkiewicz K."/>
            <person name="Wedrychowicz H."/>
        </authorList>
    </citation>
    <scope>NUCLEOTIDE SEQUENCE [LARGE SCALE GENOMIC DNA]</scope>
    <source>
        <strain evidence="1 2">DSM 27406</strain>
    </source>
</reference>
<evidence type="ECO:0000313" key="2">
    <source>
        <dbReference type="Proteomes" id="UP000184420"/>
    </source>
</evidence>
<name>A0A1M6YEV6_9BACT</name>
<dbReference type="STRING" id="1419482.SAMN05444266_102281"/>